<accession>A0A0K9YLE2</accession>
<organism evidence="3 4">
    <name type="scientific">Brevibacillus reuszeri</name>
    <dbReference type="NCBI Taxonomy" id="54915"/>
    <lineage>
        <taxon>Bacteria</taxon>
        <taxon>Bacillati</taxon>
        <taxon>Bacillota</taxon>
        <taxon>Bacilli</taxon>
        <taxon>Bacillales</taxon>
        <taxon>Paenibacillaceae</taxon>
        <taxon>Brevibacillus</taxon>
    </lineage>
</organism>
<dbReference type="Proteomes" id="UP000319578">
    <property type="component" value="Unassembled WGS sequence"/>
</dbReference>
<dbReference type="RefSeq" id="WP_049741491.1">
    <property type="nucleotide sequence ID" value="NZ_BJON01000018.1"/>
</dbReference>
<dbReference type="Pfam" id="PF20613">
    <property type="entry name" value="HipA_2"/>
    <property type="match status" value="1"/>
</dbReference>
<dbReference type="Proteomes" id="UP000036834">
    <property type="component" value="Unassembled WGS sequence"/>
</dbReference>
<sequence>MASVPVPRIEVNAFLKQLGQGVSAPVLILGSDSKKYILKTQHVVENGVRKEYNCMFFNEMLVYQIAKYLNVPIPDVAIANVEKEHLDHGPSLLFVHRFHEGLLFASKEVEGNESNLLEGYQKLIMMNKPYVRRSWNAFFSRITNGADIPKIIAMDLLIANFDRFSNDGNLLVASNSSGRRVFVIDHGHAFFGPTWEIHKRNILRGVNDYRSYLPFHLNTFLEVSDDGGQIFSGLGEIFKSIEGYVDLTDPEAHSFLDVVDQIEAINEGLIDSWFEQIPDSWFVNKREQVAEHKNYLLKQKDYVRILIQQLASSRAFNNYRGGVLQWNGRNAGTV</sequence>
<comment type="caution">
    <text evidence="3">The sequence shown here is derived from an EMBL/GenBank/DDBJ whole genome shotgun (WGS) entry which is preliminary data.</text>
</comment>
<feature type="domain" description="HipA-like kinase" evidence="1">
    <location>
        <begin position="13"/>
        <end position="190"/>
    </location>
</feature>
<gene>
    <name evidence="3" type="ORF">ADS79_26725</name>
    <name evidence="2" type="ORF">BRE01_46250</name>
</gene>
<evidence type="ECO:0000313" key="3">
    <source>
        <dbReference type="EMBL" id="KNB69477.1"/>
    </source>
</evidence>
<evidence type="ECO:0000313" key="5">
    <source>
        <dbReference type="Proteomes" id="UP000319578"/>
    </source>
</evidence>
<dbReference type="AlphaFoldDB" id="A0A0K9YLE2"/>
<evidence type="ECO:0000259" key="1">
    <source>
        <dbReference type="Pfam" id="PF20613"/>
    </source>
</evidence>
<protein>
    <recommendedName>
        <fullName evidence="1">HipA-like kinase domain-containing protein</fullName>
    </recommendedName>
</protein>
<dbReference type="InterPro" id="IPR046748">
    <property type="entry name" value="HipA_2"/>
</dbReference>
<dbReference type="EMBL" id="BJON01000018">
    <property type="protein sequence ID" value="GED70923.1"/>
    <property type="molecule type" value="Genomic_DNA"/>
</dbReference>
<reference evidence="2 5" key="3">
    <citation type="submission" date="2019-06" db="EMBL/GenBank/DDBJ databases">
        <title>Whole genome shotgun sequence of Brevibacillus reuszeri NBRC 15719.</title>
        <authorList>
            <person name="Hosoyama A."/>
            <person name="Uohara A."/>
            <person name="Ohji S."/>
            <person name="Ichikawa N."/>
        </authorList>
    </citation>
    <scope>NUCLEOTIDE SEQUENCE [LARGE SCALE GENOMIC DNA]</scope>
    <source>
        <strain evidence="2 5">NBRC 15719</strain>
    </source>
</reference>
<keyword evidence="5" id="KW-1185">Reference proteome</keyword>
<evidence type="ECO:0000313" key="4">
    <source>
        <dbReference type="Proteomes" id="UP000036834"/>
    </source>
</evidence>
<reference evidence="3" key="2">
    <citation type="submission" date="2015-07" db="EMBL/GenBank/DDBJ databases">
        <title>MeaNS - Measles Nucleotide Surveillance Program.</title>
        <authorList>
            <person name="Tran T."/>
            <person name="Druce J."/>
        </authorList>
    </citation>
    <scope>NUCLEOTIDE SEQUENCE</scope>
    <source>
        <strain evidence="3">DSM 9887</strain>
    </source>
</reference>
<name>A0A0K9YLE2_9BACL</name>
<dbReference type="EMBL" id="LGIQ01000011">
    <property type="protein sequence ID" value="KNB69477.1"/>
    <property type="molecule type" value="Genomic_DNA"/>
</dbReference>
<dbReference type="PATRIC" id="fig|54915.3.peg.4521"/>
<reference evidence="4" key="1">
    <citation type="submission" date="2015-07" db="EMBL/GenBank/DDBJ databases">
        <title>Genome sequencing project for genomic taxonomy and phylogenomics of Bacillus-like bacteria.</title>
        <authorList>
            <person name="Liu B."/>
            <person name="Wang J."/>
            <person name="Zhu Y."/>
            <person name="Liu G."/>
            <person name="Chen Q."/>
            <person name="Chen Z."/>
            <person name="Lan J."/>
            <person name="Che J."/>
            <person name="Ge C."/>
            <person name="Shi H."/>
            <person name="Pan Z."/>
            <person name="Liu X."/>
        </authorList>
    </citation>
    <scope>NUCLEOTIDE SEQUENCE [LARGE SCALE GENOMIC DNA]</scope>
    <source>
        <strain evidence="4">DSM 9887</strain>
    </source>
</reference>
<proteinExistence type="predicted"/>
<dbReference type="STRING" id="54915.ADS79_26725"/>
<evidence type="ECO:0000313" key="2">
    <source>
        <dbReference type="EMBL" id="GED70923.1"/>
    </source>
</evidence>